<organism evidence="6 7">
    <name type="scientific">Vigna mungo</name>
    <name type="common">Black gram</name>
    <name type="synonym">Phaseolus mungo</name>
    <dbReference type="NCBI Taxonomy" id="3915"/>
    <lineage>
        <taxon>Eukaryota</taxon>
        <taxon>Viridiplantae</taxon>
        <taxon>Streptophyta</taxon>
        <taxon>Embryophyta</taxon>
        <taxon>Tracheophyta</taxon>
        <taxon>Spermatophyta</taxon>
        <taxon>Magnoliopsida</taxon>
        <taxon>eudicotyledons</taxon>
        <taxon>Gunneridae</taxon>
        <taxon>Pentapetalae</taxon>
        <taxon>rosids</taxon>
        <taxon>fabids</taxon>
        <taxon>Fabales</taxon>
        <taxon>Fabaceae</taxon>
        <taxon>Papilionoideae</taxon>
        <taxon>50 kb inversion clade</taxon>
        <taxon>NPAAA clade</taxon>
        <taxon>indigoferoid/millettioid clade</taxon>
        <taxon>Phaseoleae</taxon>
        <taxon>Vigna</taxon>
    </lineage>
</organism>
<dbReference type="InterPro" id="IPR025724">
    <property type="entry name" value="GAG-pre-integrase_dom"/>
</dbReference>
<dbReference type="InterPro" id="IPR036397">
    <property type="entry name" value="RNaseH_sf"/>
</dbReference>
<dbReference type="GO" id="GO:0008233">
    <property type="term" value="F:peptidase activity"/>
    <property type="evidence" value="ECO:0007669"/>
    <property type="project" value="UniProtKB-KW"/>
</dbReference>
<feature type="region of interest" description="Disordered" evidence="4">
    <location>
        <begin position="271"/>
        <end position="298"/>
    </location>
</feature>
<keyword evidence="1" id="KW-0645">Protease</keyword>
<dbReference type="Proteomes" id="UP001374535">
    <property type="component" value="Chromosome 5"/>
</dbReference>
<dbReference type="SUPFAM" id="SSF53098">
    <property type="entry name" value="Ribonuclease H-like"/>
    <property type="match status" value="1"/>
</dbReference>
<dbReference type="AlphaFoldDB" id="A0AAQ3RVM4"/>
<dbReference type="Pfam" id="PF07727">
    <property type="entry name" value="RVT_2"/>
    <property type="match status" value="1"/>
</dbReference>
<evidence type="ECO:0000256" key="1">
    <source>
        <dbReference type="ARBA" id="ARBA00022670"/>
    </source>
</evidence>
<dbReference type="Gene3D" id="3.30.420.10">
    <property type="entry name" value="Ribonuclease H-like superfamily/Ribonuclease H"/>
    <property type="match status" value="1"/>
</dbReference>
<dbReference type="Pfam" id="PF13976">
    <property type="entry name" value="gag_pre-integrs"/>
    <property type="match status" value="1"/>
</dbReference>
<dbReference type="Pfam" id="PF22936">
    <property type="entry name" value="Pol_BBD"/>
    <property type="match status" value="1"/>
</dbReference>
<dbReference type="PROSITE" id="PS50994">
    <property type="entry name" value="INTEGRASE"/>
    <property type="match status" value="1"/>
</dbReference>
<dbReference type="InterPro" id="IPR054722">
    <property type="entry name" value="PolX-like_BBD"/>
</dbReference>
<evidence type="ECO:0000313" key="7">
    <source>
        <dbReference type="Proteomes" id="UP001374535"/>
    </source>
</evidence>
<dbReference type="PANTHER" id="PTHR42648:SF22">
    <property type="entry name" value="REVERSE TRANSCRIPTASE TY1_COPIA-TYPE DOMAIN-CONTAINING PROTEIN"/>
    <property type="match status" value="1"/>
</dbReference>
<dbReference type="InterPro" id="IPR039537">
    <property type="entry name" value="Retrotran_Ty1/copia-like"/>
</dbReference>
<dbReference type="GO" id="GO:0015074">
    <property type="term" value="P:DNA integration"/>
    <property type="evidence" value="ECO:0007669"/>
    <property type="project" value="InterPro"/>
</dbReference>
<gene>
    <name evidence="6" type="ORF">V8G54_014109</name>
</gene>
<name>A0AAQ3RVM4_VIGMU</name>
<protein>
    <recommendedName>
        <fullName evidence="5">Integrase catalytic domain-containing protein</fullName>
    </recommendedName>
</protein>
<dbReference type="GO" id="GO:0003676">
    <property type="term" value="F:nucleic acid binding"/>
    <property type="evidence" value="ECO:0007669"/>
    <property type="project" value="InterPro"/>
</dbReference>
<dbReference type="PANTHER" id="PTHR42648">
    <property type="entry name" value="TRANSPOSASE, PUTATIVE-RELATED"/>
    <property type="match status" value="1"/>
</dbReference>
<reference evidence="6 7" key="1">
    <citation type="journal article" date="2023" name="Life. Sci Alliance">
        <title>Evolutionary insights into 3D genome organization and epigenetic landscape of Vigna mungo.</title>
        <authorList>
            <person name="Junaid A."/>
            <person name="Singh B."/>
            <person name="Bhatia S."/>
        </authorList>
    </citation>
    <scope>NUCLEOTIDE SEQUENCE [LARGE SCALE GENOMIC DNA]</scope>
    <source>
        <strain evidence="6">Urdbean</strain>
    </source>
</reference>
<dbReference type="GO" id="GO:0046872">
    <property type="term" value="F:metal ion binding"/>
    <property type="evidence" value="ECO:0007669"/>
    <property type="project" value="UniProtKB-KW"/>
</dbReference>
<evidence type="ECO:0000256" key="2">
    <source>
        <dbReference type="ARBA" id="ARBA00022723"/>
    </source>
</evidence>
<keyword evidence="3" id="KW-0378">Hydrolase</keyword>
<dbReference type="Pfam" id="PF00665">
    <property type="entry name" value="rve"/>
    <property type="match status" value="1"/>
</dbReference>
<accession>A0AAQ3RVM4</accession>
<sequence>MESSSSTTTSSAGASSSDSPIYTNFVNVHLSIDKLDGTNYATWASDIKLWLKSQGYVDHLTNNVTSVPTDDASRWMKIDAQLCIVMKSTIHSSLKQMFRSYETCSEVWSQAKLLYTNDTQRLYGVCQDLFTVIGLRSPGPMAEYLGKVHALLHDFNELLPPASTPAEELEQRSKFFMLLALYGLSDDSSHVRDQILGSPVIPNFTATCSALLRIPSKPVVETVHIDDSSAMAAQRDDRSRTRKPGRGRPKCDHCGKLGHKIDKCYALHGRPPRPVAMANSGPTPQPPSTDHPTSSNSVDNPAVFNEFLRWYEDRQQSSSTTSASVARTGRPFVGLTSLGSWVLDSGATDHITGNKSLFSSLSCPNNLPSVTMVDGSIVSSHGIGTVYIFPSISIDHVLYVPGSPFNLLSISRLTHSLNCVISFTKDSVYLQDRSSKHMIGTGCESHGLYLLRPSPHAGIIMESPSLLHAQLGHPSLAKLQQLVPSLSKLSSFSCESCQLGKHTRSSFPRSVSQRASSPFSLVHSDIWGPSRVKSTLGFQYFVTFIDDYSRCTWLFLMKNRSELFSIFQSFFNEIKTQFGVSIRTLRSDNGREYLSSPFKHFMASHGILHQTSCAYTPQQNGVAERKNRHLIETTRTLLIHGQVPSRFWGDAVLTACYLINRMPSSILDNKIPHSVLFPQDPLHPLPLRVFGSTCFVHDFSPGLDKLSPRSHKCVFLGFPRSQKGYKCFSPSLNRHFISADVTFDESSFYFSHISSSSVSPPPTVDIPIVCDPLDSHSPQDRPSTPPLQVYSRRNRLPHDSPPVPPPVSPPAPANESDLPIALRKGIRSTRNPSPHYTVLSYHRLSPSFYTCLSSISSVSIPKSVGDALTHPGWRQAMLDELSALQKNGTWELVQLPSGKSVVGCRWVYAIKVGPDGTIDRLKARLVAKGYTQIFGLDYGDTFSPVAKMTSVRLFIAMAALRQ</sequence>
<feature type="compositionally biased region" description="Pro residues" evidence="4">
    <location>
        <begin position="799"/>
        <end position="812"/>
    </location>
</feature>
<keyword evidence="2" id="KW-0479">Metal-binding</keyword>
<feature type="region of interest" description="Disordered" evidence="4">
    <location>
        <begin position="769"/>
        <end position="817"/>
    </location>
</feature>
<proteinExistence type="predicted"/>
<feature type="domain" description="Integrase catalytic" evidence="5">
    <location>
        <begin position="514"/>
        <end position="680"/>
    </location>
</feature>
<evidence type="ECO:0000259" key="5">
    <source>
        <dbReference type="PROSITE" id="PS50994"/>
    </source>
</evidence>
<feature type="region of interest" description="Disordered" evidence="4">
    <location>
        <begin position="228"/>
        <end position="254"/>
    </location>
</feature>
<dbReference type="GO" id="GO:0006508">
    <property type="term" value="P:proteolysis"/>
    <property type="evidence" value="ECO:0007669"/>
    <property type="project" value="UniProtKB-KW"/>
</dbReference>
<dbReference type="Pfam" id="PF25597">
    <property type="entry name" value="SH3_retrovirus"/>
    <property type="match status" value="1"/>
</dbReference>
<dbReference type="InterPro" id="IPR001584">
    <property type="entry name" value="Integrase_cat-core"/>
</dbReference>
<dbReference type="InterPro" id="IPR057670">
    <property type="entry name" value="SH3_retrovirus"/>
</dbReference>
<evidence type="ECO:0000256" key="4">
    <source>
        <dbReference type="SAM" id="MobiDB-lite"/>
    </source>
</evidence>
<evidence type="ECO:0000256" key="3">
    <source>
        <dbReference type="ARBA" id="ARBA00022801"/>
    </source>
</evidence>
<dbReference type="InterPro" id="IPR013103">
    <property type="entry name" value="RVT_2"/>
</dbReference>
<evidence type="ECO:0000313" key="6">
    <source>
        <dbReference type="EMBL" id="WVZ09579.1"/>
    </source>
</evidence>
<dbReference type="EMBL" id="CP144696">
    <property type="protein sequence ID" value="WVZ09579.1"/>
    <property type="molecule type" value="Genomic_DNA"/>
</dbReference>
<keyword evidence="7" id="KW-1185">Reference proteome</keyword>
<dbReference type="InterPro" id="IPR012337">
    <property type="entry name" value="RNaseH-like_sf"/>
</dbReference>